<feature type="transmembrane region" description="Helical" evidence="1">
    <location>
        <begin position="172"/>
        <end position="195"/>
    </location>
</feature>
<dbReference type="AlphaFoldDB" id="X7EAI8"/>
<evidence type="ECO:0000313" key="2">
    <source>
        <dbReference type="EMBL" id="ETX12927.1"/>
    </source>
</evidence>
<feature type="transmembrane region" description="Helical" evidence="1">
    <location>
        <begin position="71"/>
        <end position="91"/>
    </location>
</feature>
<proteinExistence type="predicted"/>
<keyword evidence="1" id="KW-0812">Transmembrane</keyword>
<feature type="transmembrane region" description="Helical" evidence="1">
    <location>
        <begin position="97"/>
        <end position="119"/>
    </location>
</feature>
<feature type="transmembrane region" description="Helical" evidence="1">
    <location>
        <begin position="46"/>
        <end position="64"/>
    </location>
</feature>
<evidence type="ECO:0000313" key="3">
    <source>
        <dbReference type="Proteomes" id="UP000022447"/>
    </source>
</evidence>
<evidence type="ECO:0000256" key="1">
    <source>
        <dbReference type="SAM" id="Phobius"/>
    </source>
</evidence>
<keyword evidence="1" id="KW-1133">Transmembrane helix</keyword>
<feature type="transmembrane region" description="Helical" evidence="1">
    <location>
        <begin position="18"/>
        <end position="40"/>
    </location>
</feature>
<keyword evidence="1" id="KW-0472">Membrane</keyword>
<name>X7EAI8_9RHOB</name>
<dbReference type="eggNOG" id="ENOG502ZBB5">
    <property type="taxonomic scope" value="Bacteria"/>
</dbReference>
<feature type="transmembrane region" description="Helical" evidence="1">
    <location>
        <begin position="140"/>
        <end position="160"/>
    </location>
</feature>
<gene>
    <name evidence="2" type="ORF">OCH239_15215</name>
</gene>
<protein>
    <submittedName>
        <fullName evidence="2">Uncharacterized protein</fullName>
    </submittedName>
</protein>
<comment type="caution">
    <text evidence="2">The sequence shown here is derived from an EMBL/GenBank/DDBJ whole genome shotgun (WGS) entry which is preliminary data.</text>
</comment>
<dbReference type="Proteomes" id="UP000022447">
    <property type="component" value="Unassembled WGS sequence"/>
</dbReference>
<dbReference type="OrthoDB" id="7849442at2"/>
<organism evidence="2 3">
    <name type="scientific">Roseivivax halodurans JCM 10272</name>
    <dbReference type="NCBI Taxonomy" id="1449350"/>
    <lineage>
        <taxon>Bacteria</taxon>
        <taxon>Pseudomonadati</taxon>
        <taxon>Pseudomonadota</taxon>
        <taxon>Alphaproteobacteria</taxon>
        <taxon>Rhodobacterales</taxon>
        <taxon>Roseobacteraceae</taxon>
        <taxon>Roseivivax</taxon>
    </lineage>
</organism>
<reference evidence="2 3" key="1">
    <citation type="submission" date="2014-01" db="EMBL/GenBank/DDBJ databases">
        <title>Roseivivax halodurans JCM 10272 Genome Sequencing.</title>
        <authorList>
            <person name="Lai Q."/>
            <person name="Li G."/>
            <person name="Shao Z."/>
        </authorList>
    </citation>
    <scope>NUCLEOTIDE SEQUENCE [LARGE SCALE GENOMIC DNA]</scope>
    <source>
        <strain evidence="2 3">JCM 10272</strain>
    </source>
</reference>
<dbReference type="EMBL" id="JALZ01000044">
    <property type="protein sequence ID" value="ETX12927.1"/>
    <property type="molecule type" value="Genomic_DNA"/>
</dbReference>
<sequence length="201" mass="21500">MITIGHALLSPPTSVGRALVSIVLTAGFYVLAHAVTAGVVTPLQSYIFPEATVFASLLYLPHGVRVVSAWLFRWTALPGLILGAALSEWLFTDPATLQNLIPVIILSILIGAISAPLVFESLRQLGAPAYAKPGSPIDWRALYTVGIVSSLLNSVGQMFVFDSMVSPAGAMLILSIYTIGDIFGFLAVKNILLWIHKLVSR</sequence>
<keyword evidence="3" id="KW-1185">Reference proteome</keyword>
<dbReference type="RefSeq" id="WP_084782662.1">
    <property type="nucleotide sequence ID" value="NZ_JALZ01000044.1"/>
</dbReference>
<accession>X7EAI8</accession>